<reference evidence="1" key="1">
    <citation type="journal article" date="2015" name="Nature">
        <title>Complex archaea that bridge the gap between prokaryotes and eukaryotes.</title>
        <authorList>
            <person name="Spang A."/>
            <person name="Saw J.H."/>
            <person name="Jorgensen S.L."/>
            <person name="Zaremba-Niedzwiedzka K."/>
            <person name="Martijn J."/>
            <person name="Lind A.E."/>
            <person name="van Eijk R."/>
            <person name="Schleper C."/>
            <person name="Guy L."/>
            <person name="Ettema T.J."/>
        </authorList>
    </citation>
    <scope>NUCLEOTIDE SEQUENCE</scope>
</reference>
<dbReference type="EMBL" id="LAZR01034339">
    <property type="protein sequence ID" value="KKL45571.1"/>
    <property type="molecule type" value="Genomic_DNA"/>
</dbReference>
<evidence type="ECO:0000313" key="1">
    <source>
        <dbReference type="EMBL" id="KKL45571.1"/>
    </source>
</evidence>
<accession>A0A0F9CVT5</accession>
<gene>
    <name evidence="1" type="ORF">LCGC14_2354270</name>
</gene>
<proteinExistence type="predicted"/>
<protein>
    <submittedName>
        <fullName evidence="1">Uncharacterized protein</fullName>
    </submittedName>
</protein>
<sequence>FFTRSYTSKRITLPKGRTALYTIWRACERFGILPPKVEADFYENTSWVQAQVVTYSQIREIEESESNVKSNRPNI</sequence>
<name>A0A0F9CVT5_9ZZZZ</name>
<feature type="non-terminal residue" evidence="1">
    <location>
        <position position="1"/>
    </location>
</feature>
<comment type="caution">
    <text evidence="1">The sequence shown here is derived from an EMBL/GenBank/DDBJ whole genome shotgun (WGS) entry which is preliminary data.</text>
</comment>
<organism evidence="1">
    <name type="scientific">marine sediment metagenome</name>
    <dbReference type="NCBI Taxonomy" id="412755"/>
    <lineage>
        <taxon>unclassified sequences</taxon>
        <taxon>metagenomes</taxon>
        <taxon>ecological metagenomes</taxon>
    </lineage>
</organism>
<dbReference type="AlphaFoldDB" id="A0A0F9CVT5"/>